<comment type="caution">
    <text evidence="5">The sequence shown here is derived from an EMBL/GenBank/DDBJ whole genome shotgun (WGS) entry which is preliminary data.</text>
</comment>
<feature type="domain" description="Transglycosylase SLT" evidence="4">
    <location>
        <begin position="88"/>
        <end position="180"/>
    </location>
</feature>
<dbReference type="PANTHER" id="PTHR37423:SF2">
    <property type="entry name" value="MEMBRANE-BOUND LYTIC MUREIN TRANSGLYCOSYLASE C"/>
    <property type="match status" value="1"/>
</dbReference>
<proteinExistence type="inferred from homology"/>
<name>A0A4R6AJU6_9RHOB</name>
<dbReference type="InterPro" id="IPR023346">
    <property type="entry name" value="Lysozyme-like_dom_sf"/>
</dbReference>
<protein>
    <submittedName>
        <fullName evidence="5">Lytic transglycosylase domain-containing protein</fullName>
    </submittedName>
</protein>
<dbReference type="Gene3D" id="1.10.530.10">
    <property type="match status" value="1"/>
</dbReference>
<dbReference type="InterPro" id="IPR008258">
    <property type="entry name" value="Transglycosylase_SLT_dom_1"/>
</dbReference>
<evidence type="ECO:0000313" key="5">
    <source>
        <dbReference type="EMBL" id="TDL83542.1"/>
    </source>
</evidence>
<evidence type="ECO:0000259" key="4">
    <source>
        <dbReference type="Pfam" id="PF01464"/>
    </source>
</evidence>
<dbReference type="RefSeq" id="WP_133395495.1">
    <property type="nucleotide sequence ID" value="NZ_SNAA01000002.1"/>
</dbReference>
<evidence type="ECO:0000256" key="3">
    <source>
        <dbReference type="SAM" id="SignalP"/>
    </source>
</evidence>
<comment type="similarity">
    <text evidence="1">Belongs to the transglycosylase Slt family.</text>
</comment>
<dbReference type="CDD" id="cd00254">
    <property type="entry name" value="LT-like"/>
    <property type="match status" value="1"/>
</dbReference>
<evidence type="ECO:0000256" key="1">
    <source>
        <dbReference type="ARBA" id="ARBA00007734"/>
    </source>
</evidence>
<evidence type="ECO:0000256" key="2">
    <source>
        <dbReference type="ARBA" id="ARBA00009387"/>
    </source>
</evidence>
<reference evidence="5 6" key="1">
    <citation type="submission" date="2019-03" db="EMBL/GenBank/DDBJ databases">
        <title>Primorskyibacter sp. SS33 isolated from sediments.</title>
        <authorList>
            <person name="Xunke S."/>
        </authorList>
    </citation>
    <scope>NUCLEOTIDE SEQUENCE [LARGE SCALE GENOMIC DNA]</scope>
    <source>
        <strain evidence="5 6">SS33</strain>
    </source>
</reference>
<comment type="similarity">
    <text evidence="2">Belongs to the virb1 family.</text>
</comment>
<dbReference type="PANTHER" id="PTHR37423">
    <property type="entry name" value="SOLUBLE LYTIC MUREIN TRANSGLYCOSYLASE-RELATED"/>
    <property type="match status" value="1"/>
</dbReference>
<accession>A0A4R6AJU6</accession>
<dbReference type="Pfam" id="PF01464">
    <property type="entry name" value="SLT"/>
    <property type="match status" value="1"/>
</dbReference>
<gene>
    <name evidence="5" type="ORF">E2L08_02545</name>
</gene>
<keyword evidence="6" id="KW-1185">Reference proteome</keyword>
<organism evidence="5 6">
    <name type="scientific">Palleronia sediminis</name>
    <dbReference type="NCBI Taxonomy" id="2547833"/>
    <lineage>
        <taxon>Bacteria</taxon>
        <taxon>Pseudomonadati</taxon>
        <taxon>Pseudomonadota</taxon>
        <taxon>Alphaproteobacteria</taxon>
        <taxon>Rhodobacterales</taxon>
        <taxon>Roseobacteraceae</taxon>
        <taxon>Palleronia</taxon>
    </lineage>
</organism>
<feature type="chain" id="PRO_5020543475" evidence="3">
    <location>
        <begin position="20"/>
        <end position="199"/>
    </location>
</feature>
<feature type="signal peptide" evidence="3">
    <location>
        <begin position="1"/>
        <end position="19"/>
    </location>
</feature>
<keyword evidence="3" id="KW-0732">Signal</keyword>
<evidence type="ECO:0000313" key="6">
    <source>
        <dbReference type="Proteomes" id="UP000295701"/>
    </source>
</evidence>
<dbReference type="SUPFAM" id="SSF53955">
    <property type="entry name" value="Lysozyme-like"/>
    <property type="match status" value="1"/>
</dbReference>
<dbReference type="Proteomes" id="UP000295701">
    <property type="component" value="Unassembled WGS sequence"/>
</dbReference>
<dbReference type="EMBL" id="SNAA01000002">
    <property type="protein sequence ID" value="TDL83542.1"/>
    <property type="molecule type" value="Genomic_DNA"/>
</dbReference>
<dbReference type="AlphaFoldDB" id="A0A4R6AJU6"/>
<sequence>MKHLLAVVALLAVPAGAMADTVFGSSGRASAFTKMISVLEGRAAEQYAGSARLAPEVKPMPERRVAASAAVAPTYAGRYRGEYVDHARNAARKHGIPEDLFLRLVQQESGWNPGAVSHKGAIGLAQLMPGTAELLRVDPADPLQNLDGGARYLSQQYRAFGDWRLALAAYNAGPGAVIEHGDIPPYAETLAYVKAIWGS</sequence>
<dbReference type="OrthoDB" id="9815002at2"/>